<organism evidence="8 9">
    <name type="scientific">Nezara viridula</name>
    <name type="common">Southern green stink bug</name>
    <name type="synonym">Cimex viridulus</name>
    <dbReference type="NCBI Taxonomy" id="85310"/>
    <lineage>
        <taxon>Eukaryota</taxon>
        <taxon>Metazoa</taxon>
        <taxon>Ecdysozoa</taxon>
        <taxon>Arthropoda</taxon>
        <taxon>Hexapoda</taxon>
        <taxon>Insecta</taxon>
        <taxon>Pterygota</taxon>
        <taxon>Neoptera</taxon>
        <taxon>Paraneoptera</taxon>
        <taxon>Hemiptera</taxon>
        <taxon>Heteroptera</taxon>
        <taxon>Panheteroptera</taxon>
        <taxon>Pentatomomorpha</taxon>
        <taxon>Pentatomoidea</taxon>
        <taxon>Pentatomidae</taxon>
        <taxon>Pentatominae</taxon>
        <taxon>Nezara</taxon>
    </lineage>
</organism>
<dbReference type="PANTHER" id="PTHR31954:SF1">
    <property type="entry name" value="CILIA- AND FLAGELLA-ASSOCIATED PROTEIN 157"/>
    <property type="match status" value="1"/>
</dbReference>
<feature type="coiled-coil region" evidence="7">
    <location>
        <begin position="27"/>
        <end position="118"/>
    </location>
</feature>
<protein>
    <recommendedName>
        <fullName evidence="3">Cilia- and flagella-associated protein 157</fullName>
    </recommendedName>
</protein>
<dbReference type="OrthoDB" id="166611at2759"/>
<evidence type="ECO:0000256" key="3">
    <source>
        <dbReference type="ARBA" id="ARBA00014087"/>
    </source>
</evidence>
<evidence type="ECO:0000256" key="5">
    <source>
        <dbReference type="ARBA" id="ARBA00023069"/>
    </source>
</evidence>
<gene>
    <name evidence="8" type="ORF">NEZAVI_LOCUS15269</name>
</gene>
<dbReference type="GO" id="GO:0008017">
    <property type="term" value="F:microtubule binding"/>
    <property type="evidence" value="ECO:0007669"/>
    <property type="project" value="TreeGrafter"/>
</dbReference>
<evidence type="ECO:0000256" key="2">
    <source>
        <dbReference type="ARBA" id="ARBA00010841"/>
    </source>
</evidence>
<name>A0A9P0HST3_NEZVI</name>
<keyword evidence="6" id="KW-0966">Cell projection</keyword>
<keyword evidence="5" id="KW-0969">Cilium</keyword>
<reference evidence="8" key="1">
    <citation type="submission" date="2022-01" db="EMBL/GenBank/DDBJ databases">
        <authorList>
            <person name="King R."/>
        </authorList>
    </citation>
    <scope>NUCLEOTIDE SEQUENCE</scope>
</reference>
<evidence type="ECO:0000256" key="4">
    <source>
        <dbReference type="ARBA" id="ARBA00023054"/>
    </source>
</evidence>
<evidence type="ECO:0000256" key="1">
    <source>
        <dbReference type="ARBA" id="ARBA00004138"/>
    </source>
</evidence>
<sequence length="442" mass="51786">MSSKESSKDKKKPELLHAEKEFYVLEITNLNRTIARLRTVCAELENENDDCKKKYKTLDQDRNDVIAYLKKSLTQKQDEIVDFTNRLEAMLKEKKTEIQKFETKIQEMERKYNDMSSTLTAEITLLNGKLNSLEEFKLQKDCMIKKYLDLEETLKKEAERHLEKETIIENQSLIHKESMRLDIEKKLLNLSINLQKDTQYRIAETTQNVVKENIALNNELNLIIVSWQKLFDQNEFLKNRLKTLSNEIDVSFETKDNLLRRHVIQKEIIDRLVTKQQEMMSKFHTLKNCMTNASLLRKKVKEYSKKANDANVKYRKIEGAFHAQSIQLAELKTAFDELKLHNFKLEERIKESVIIIKDVIGLGLRRQKDPFSISEQDEYSTRINLLNTLLKLFDDVSLFATGEAISIEGSNESLLVSDWKRKVSSQHLIPCDSEPSIVDEMQ</sequence>
<keyword evidence="4 7" id="KW-0175">Coiled coil</keyword>
<dbReference type="InterPro" id="IPR038844">
    <property type="entry name" value="CFAP157"/>
</dbReference>
<evidence type="ECO:0000256" key="7">
    <source>
        <dbReference type="SAM" id="Coils"/>
    </source>
</evidence>
<dbReference type="PANTHER" id="PTHR31954">
    <property type="entry name" value="CILIA- AND FLAGELLA-ASSOCIATED PROTEIN 157"/>
    <property type="match status" value="1"/>
</dbReference>
<dbReference type="Proteomes" id="UP001152798">
    <property type="component" value="Chromosome 7"/>
</dbReference>
<evidence type="ECO:0000256" key="6">
    <source>
        <dbReference type="ARBA" id="ARBA00023273"/>
    </source>
</evidence>
<comment type="subcellular location">
    <subcellularLocation>
        <location evidence="1">Cell projection</location>
        <location evidence="1">Cilium</location>
    </subcellularLocation>
</comment>
<evidence type="ECO:0000313" key="8">
    <source>
        <dbReference type="EMBL" id="CAH1407582.1"/>
    </source>
</evidence>
<evidence type="ECO:0000313" key="9">
    <source>
        <dbReference type="Proteomes" id="UP001152798"/>
    </source>
</evidence>
<dbReference type="AlphaFoldDB" id="A0A9P0HST3"/>
<proteinExistence type="inferred from homology"/>
<dbReference type="EMBL" id="OV725083">
    <property type="protein sequence ID" value="CAH1407582.1"/>
    <property type="molecule type" value="Genomic_DNA"/>
</dbReference>
<accession>A0A9P0HST3</accession>
<comment type="similarity">
    <text evidence="2">Belongs to the CFAP157 family.</text>
</comment>
<keyword evidence="9" id="KW-1185">Reference proteome</keyword>
<dbReference type="Gene3D" id="1.10.287.510">
    <property type="entry name" value="Helix hairpin bin"/>
    <property type="match status" value="1"/>
</dbReference>
<dbReference type="GO" id="GO:0036064">
    <property type="term" value="C:ciliary basal body"/>
    <property type="evidence" value="ECO:0007669"/>
    <property type="project" value="TreeGrafter"/>
</dbReference>
<feature type="coiled-coil region" evidence="7">
    <location>
        <begin position="293"/>
        <end position="348"/>
    </location>
</feature>